<dbReference type="VEuPathDB" id="FungiDB:TREMEDRAFT_60753"/>
<name>A0A4V1M479_TREME</name>
<feature type="region of interest" description="Disordered" evidence="1">
    <location>
        <begin position="411"/>
        <end position="447"/>
    </location>
</feature>
<comment type="caution">
    <text evidence="2">The sequence shown here is derived from an EMBL/GenBank/DDBJ whole genome shotgun (WGS) entry which is preliminary data.</text>
</comment>
<reference evidence="2 3" key="1">
    <citation type="submission" date="2016-06" db="EMBL/GenBank/DDBJ databases">
        <title>Evolution of pathogenesis and genome organization in the Tremellales.</title>
        <authorList>
            <person name="Cuomo C."/>
            <person name="Litvintseva A."/>
            <person name="Heitman J."/>
            <person name="Chen Y."/>
            <person name="Sun S."/>
            <person name="Springer D."/>
            <person name="Dromer F."/>
            <person name="Young S."/>
            <person name="Zeng Q."/>
            <person name="Chapman S."/>
            <person name="Gujja S."/>
            <person name="Saif S."/>
            <person name="Birren B."/>
        </authorList>
    </citation>
    <scope>NUCLEOTIDE SEQUENCE [LARGE SCALE GENOMIC DNA]</scope>
    <source>
        <strain evidence="2 3">ATCC 28783</strain>
    </source>
</reference>
<accession>A0A4V1M479</accession>
<protein>
    <submittedName>
        <fullName evidence="2">Uncharacterized protein</fullName>
    </submittedName>
</protein>
<organism evidence="2 3">
    <name type="scientific">Tremella mesenterica</name>
    <name type="common">Jelly fungus</name>
    <dbReference type="NCBI Taxonomy" id="5217"/>
    <lineage>
        <taxon>Eukaryota</taxon>
        <taxon>Fungi</taxon>
        <taxon>Dikarya</taxon>
        <taxon>Basidiomycota</taxon>
        <taxon>Agaricomycotina</taxon>
        <taxon>Tremellomycetes</taxon>
        <taxon>Tremellales</taxon>
        <taxon>Tremellaceae</taxon>
        <taxon>Tremella</taxon>
    </lineage>
</organism>
<feature type="compositionally biased region" description="Polar residues" evidence="1">
    <location>
        <begin position="242"/>
        <end position="253"/>
    </location>
</feature>
<keyword evidence="3" id="KW-1185">Reference proteome</keyword>
<feature type="region of interest" description="Disordered" evidence="1">
    <location>
        <begin position="224"/>
        <end position="282"/>
    </location>
</feature>
<dbReference type="AlphaFoldDB" id="A0A4V1M479"/>
<evidence type="ECO:0000256" key="1">
    <source>
        <dbReference type="SAM" id="MobiDB-lite"/>
    </source>
</evidence>
<dbReference type="EMBL" id="SDIL01000031">
    <property type="protein sequence ID" value="RXK39427.1"/>
    <property type="molecule type" value="Genomic_DNA"/>
</dbReference>
<proteinExistence type="predicted"/>
<evidence type="ECO:0000313" key="3">
    <source>
        <dbReference type="Proteomes" id="UP000289152"/>
    </source>
</evidence>
<evidence type="ECO:0000313" key="2">
    <source>
        <dbReference type="EMBL" id="RXK39427.1"/>
    </source>
</evidence>
<sequence>MTTGINPPSYETLFGSRMANDNQDASHALATCLDSQETNSGKKSHGHLSSVINDNWERLRHMNEELLPLFCFGYYKASETNDRCDTDSLMGHAKWACKEHLPTAREIFCSQVETLGFKTCGRTTQVPIITGILDKEENLLIPPIPLFQMTKVDSDGTEQLVACCSLACAVEHVLEGWTKRNMSDDPLAECQERISNAKGIGLLNYGPEAGDTLIDMEPMREKSMNAWSTESKGQSDEELSGDSDNASVDNESAANPEININDKNTDNADDDGDSDHTKDLQDGSYSVKRTTVHSIFEGFIEFTSTSQLLKALMGEVGEQISESIHPLNDMGICICNSQKRSSAAEIWTTKVSSKFVSSCKHDGDNFRIPVAIISEVSGIGDMVTVQVLYPMKRILADGTKEQICHELRRNIPDNHHHRPSFHHHQPPLKPLRPTTAKLREPRGDLSR</sequence>
<feature type="compositionally biased region" description="Basic residues" evidence="1">
    <location>
        <begin position="415"/>
        <end position="426"/>
    </location>
</feature>
<feature type="compositionally biased region" description="Basic and acidic residues" evidence="1">
    <location>
        <begin position="437"/>
        <end position="447"/>
    </location>
</feature>
<gene>
    <name evidence="2" type="ORF">M231_03260</name>
</gene>
<dbReference type="Proteomes" id="UP000289152">
    <property type="component" value="Unassembled WGS sequence"/>
</dbReference>
<dbReference type="InParanoid" id="A0A4V1M479"/>